<dbReference type="PROSITE" id="PS00108">
    <property type="entry name" value="PROTEIN_KINASE_ST"/>
    <property type="match status" value="1"/>
</dbReference>
<evidence type="ECO:0000256" key="9">
    <source>
        <dbReference type="ARBA" id="ARBA00022840"/>
    </source>
</evidence>
<feature type="compositionally biased region" description="Low complexity" evidence="13">
    <location>
        <begin position="94"/>
        <end position="115"/>
    </location>
</feature>
<evidence type="ECO:0000256" key="10">
    <source>
        <dbReference type="ARBA" id="ARBA00047899"/>
    </source>
</evidence>
<feature type="compositionally biased region" description="Polar residues" evidence="13">
    <location>
        <begin position="858"/>
        <end position="870"/>
    </location>
</feature>
<evidence type="ECO:0000256" key="6">
    <source>
        <dbReference type="ARBA" id="ARBA00022679"/>
    </source>
</evidence>
<evidence type="ECO:0000256" key="7">
    <source>
        <dbReference type="ARBA" id="ARBA00022741"/>
    </source>
</evidence>
<dbReference type="SUPFAM" id="SSF56112">
    <property type="entry name" value="Protein kinase-like (PK-like)"/>
    <property type="match status" value="1"/>
</dbReference>
<dbReference type="GO" id="GO:0005829">
    <property type="term" value="C:cytosol"/>
    <property type="evidence" value="ECO:0007669"/>
    <property type="project" value="TreeGrafter"/>
</dbReference>
<keyword evidence="3" id="KW-0963">Cytoplasm</keyword>
<keyword evidence="5" id="KW-0597">Phosphoprotein</keyword>
<protein>
    <recommendedName>
        <fullName evidence="2">non-specific serine/threonine protein kinase</fullName>
        <ecNumber evidence="2">2.7.11.1</ecNumber>
    </recommendedName>
</protein>
<evidence type="ECO:0000256" key="8">
    <source>
        <dbReference type="ARBA" id="ARBA00022777"/>
    </source>
</evidence>
<evidence type="ECO:0000256" key="13">
    <source>
        <dbReference type="SAM" id="MobiDB-lite"/>
    </source>
</evidence>
<dbReference type="FunFam" id="3.30.200.20:FF:000314">
    <property type="entry name" value="Serine/threonine protein kinase"/>
    <property type="match status" value="1"/>
</dbReference>
<feature type="binding site" evidence="12">
    <location>
        <position position="950"/>
    </location>
    <ligand>
        <name>ATP</name>
        <dbReference type="ChEBI" id="CHEBI:30616"/>
    </ligand>
</feature>
<feature type="compositionally biased region" description="Basic and acidic residues" evidence="13">
    <location>
        <begin position="37"/>
        <end position="49"/>
    </location>
</feature>
<dbReference type="PROSITE" id="PS00107">
    <property type="entry name" value="PROTEIN_KINASE_ATP"/>
    <property type="match status" value="1"/>
</dbReference>
<dbReference type="FunCoup" id="A5DDE6">
    <property type="interactions" value="438"/>
</dbReference>
<dbReference type="GO" id="GO:0030447">
    <property type="term" value="P:filamentous growth"/>
    <property type="evidence" value="ECO:0007669"/>
    <property type="project" value="UniProtKB-ARBA"/>
</dbReference>
<dbReference type="InterPro" id="IPR017441">
    <property type="entry name" value="Protein_kinase_ATP_BS"/>
</dbReference>
<dbReference type="InterPro" id="IPR008271">
    <property type="entry name" value="Ser/Thr_kinase_AS"/>
</dbReference>
<dbReference type="OMA" id="KFANEIH"/>
<dbReference type="RefSeq" id="XP_001485626.2">
    <property type="nucleotide sequence ID" value="XM_001485576.1"/>
</dbReference>
<reference evidence="15 16" key="1">
    <citation type="journal article" date="2009" name="Nature">
        <title>Evolution of pathogenicity and sexual reproduction in eight Candida genomes.</title>
        <authorList>
            <person name="Butler G."/>
            <person name="Rasmussen M.D."/>
            <person name="Lin M.F."/>
            <person name="Santos M.A."/>
            <person name="Sakthikumar S."/>
            <person name="Munro C.A."/>
            <person name="Rheinbay E."/>
            <person name="Grabherr M."/>
            <person name="Forche A."/>
            <person name="Reedy J.L."/>
            <person name="Agrafioti I."/>
            <person name="Arnaud M.B."/>
            <person name="Bates S."/>
            <person name="Brown A.J."/>
            <person name="Brunke S."/>
            <person name="Costanzo M.C."/>
            <person name="Fitzpatrick D.A."/>
            <person name="de Groot P.W."/>
            <person name="Harris D."/>
            <person name="Hoyer L.L."/>
            <person name="Hube B."/>
            <person name="Klis F.M."/>
            <person name="Kodira C."/>
            <person name="Lennard N."/>
            <person name="Logue M.E."/>
            <person name="Martin R."/>
            <person name="Neiman A.M."/>
            <person name="Nikolaou E."/>
            <person name="Quail M.A."/>
            <person name="Quinn J."/>
            <person name="Santos M.C."/>
            <person name="Schmitzberger F.F."/>
            <person name="Sherlock G."/>
            <person name="Shah P."/>
            <person name="Silverstein K.A."/>
            <person name="Skrzypek M.S."/>
            <person name="Soll D."/>
            <person name="Staggs R."/>
            <person name="Stansfield I."/>
            <person name="Stumpf M.P."/>
            <person name="Sudbery P.E."/>
            <person name="Srikantha T."/>
            <person name="Zeng Q."/>
            <person name="Berman J."/>
            <person name="Berriman M."/>
            <person name="Heitman J."/>
            <person name="Gow N.A."/>
            <person name="Lorenz M.C."/>
            <person name="Birren B.W."/>
            <person name="Kellis M."/>
            <person name="Cuomo C.A."/>
        </authorList>
    </citation>
    <scope>NUCLEOTIDE SEQUENCE [LARGE SCALE GENOMIC DNA]</scope>
    <source>
        <strain evidence="16">ATCC 6260 / CBS 566 / DSM 6381 / JCM 1539 / NBRC 10279 / NRRL Y-324</strain>
    </source>
</reference>
<dbReference type="GO" id="GO:0060917">
    <property type="term" value="P:regulation of (1-&gt;6)-beta-D-glucan biosynthetic process"/>
    <property type="evidence" value="ECO:0007669"/>
    <property type="project" value="UniProtKB-ARBA"/>
</dbReference>
<evidence type="ECO:0000256" key="5">
    <source>
        <dbReference type="ARBA" id="ARBA00022553"/>
    </source>
</evidence>
<keyword evidence="16" id="KW-1185">Reference proteome</keyword>
<dbReference type="STRING" id="294746.A5DDE6"/>
<dbReference type="VEuPathDB" id="FungiDB:PGUG_01297"/>
<proteinExistence type="predicted"/>
<feature type="domain" description="Protein kinase" evidence="14">
    <location>
        <begin position="920"/>
        <end position="1177"/>
    </location>
</feature>
<dbReference type="InterPro" id="IPR011009">
    <property type="entry name" value="Kinase-like_dom_sf"/>
</dbReference>
<comment type="catalytic activity">
    <reaction evidence="11">
        <text>L-seryl-[protein] + ATP = O-phospho-L-seryl-[protein] + ADP + H(+)</text>
        <dbReference type="Rhea" id="RHEA:17989"/>
        <dbReference type="Rhea" id="RHEA-COMP:9863"/>
        <dbReference type="Rhea" id="RHEA-COMP:11604"/>
        <dbReference type="ChEBI" id="CHEBI:15378"/>
        <dbReference type="ChEBI" id="CHEBI:29999"/>
        <dbReference type="ChEBI" id="CHEBI:30616"/>
        <dbReference type="ChEBI" id="CHEBI:83421"/>
        <dbReference type="ChEBI" id="CHEBI:456216"/>
        <dbReference type="EC" id="2.7.11.1"/>
    </reaction>
</comment>
<evidence type="ECO:0000256" key="1">
    <source>
        <dbReference type="ARBA" id="ARBA00004496"/>
    </source>
</evidence>
<evidence type="ECO:0000256" key="12">
    <source>
        <dbReference type="PROSITE-ProRule" id="PRU10141"/>
    </source>
</evidence>
<feature type="region of interest" description="Disordered" evidence="13">
    <location>
        <begin position="1"/>
        <end position="122"/>
    </location>
</feature>
<feature type="compositionally biased region" description="Polar residues" evidence="13">
    <location>
        <begin position="750"/>
        <end position="769"/>
    </location>
</feature>
<comment type="subcellular location">
    <subcellularLocation>
        <location evidence="1">Cytoplasm</location>
    </subcellularLocation>
</comment>
<dbReference type="Gene3D" id="3.30.200.20">
    <property type="entry name" value="Phosphorylase Kinase, domain 1"/>
    <property type="match status" value="1"/>
</dbReference>
<evidence type="ECO:0000256" key="11">
    <source>
        <dbReference type="ARBA" id="ARBA00048679"/>
    </source>
</evidence>
<feature type="compositionally biased region" description="Basic and acidic residues" evidence="13">
    <location>
        <begin position="740"/>
        <end position="749"/>
    </location>
</feature>
<feature type="compositionally biased region" description="Polar residues" evidence="13">
    <location>
        <begin position="841"/>
        <end position="850"/>
    </location>
</feature>
<name>A5DDE6_PICGU</name>
<keyword evidence="6" id="KW-0808">Transferase</keyword>
<keyword evidence="4" id="KW-0723">Serine/threonine-protein kinase</keyword>
<dbReference type="InterPro" id="IPR000014">
    <property type="entry name" value="PAS"/>
</dbReference>
<dbReference type="GO" id="GO:0045719">
    <property type="term" value="P:negative regulation of glycogen biosynthetic process"/>
    <property type="evidence" value="ECO:0007669"/>
    <property type="project" value="TreeGrafter"/>
</dbReference>
<dbReference type="GO" id="GO:0005524">
    <property type="term" value="F:ATP binding"/>
    <property type="evidence" value="ECO:0007669"/>
    <property type="project" value="UniProtKB-UniRule"/>
</dbReference>
<dbReference type="SMART" id="SM00220">
    <property type="entry name" value="S_TKc"/>
    <property type="match status" value="1"/>
</dbReference>
<dbReference type="InterPro" id="IPR000719">
    <property type="entry name" value="Prot_kinase_dom"/>
</dbReference>
<keyword evidence="8" id="KW-0418">Kinase</keyword>
<dbReference type="GO" id="GO:0004674">
    <property type="term" value="F:protein serine/threonine kinase activity"/>
    <property type="evidence" value="ECO:0007669"/>
    <property type="project" value="UniProtKB-KW"/>
</dbReference>
<dbReference type="GeneID" id="5127663"/>
<dbReference type="EC" id="2.7.11.1" evidence="2"/>
<dbReference type="InParanoid" id="A5DDE6"/>
<dbReference type="FunFam" id="1.10.510.10:FF:000320">
    <property type="entry name" value="Serine/threonine protein kinase"/>
    <property type="match status" value="1"/>
</dbReference>
<dbReference type="PANTHER" id="PTHR24346">
    <property type="entry name" value="MAP/MICROTUBULE AFFINITY-REGULATING KINASE"/>
    <property type="match status" value="1"/>
</dbReference>
<organism evidence="15 16">
    <name type="scientific">Meyerozyma guilliermondii (strain ATCC 6260 / CBS 566 / DSM 6381 / JCM 1539 / NBRC 10279 / NRRL Y-324)</name>
    <name type="common">Yeast</name>
    <name type="synonym">Candida guilliermondii</name>
    <dbReference type="NCBI Taxonomy" id="294746"/>
    <lineage>
        <taxon>Eukaryota</taxon>
        <taxon>Fungi</taxon>
        <taxon>Dikarya</taxon>
        <taxon>Ascomycota</taxon>
        <taxon>Saccharomycotina</taxon>
        <taxon>Pichiomycetes</taxon>
        <taxon>Debaryomycetaceae</taxon>
        <taxon>Meyerozyma</taxon>
    </lineage>
</organism>
<accession>A5DDE6</accession>
<evidence type="ECO:0000313" key="16">
    <source>
        <dbReference type="Proteomes" id="UP000001997"/>
    </source>
</evidence>
<dbReference type="Pfam" id="PF00069">
    <property type="entry name" value="Pkinase"/>
    <property type="match status" value="1"/>
</dbReference>
<dbReference type="GO" id="GO:0035556">
    <property type="term" value="P:intracellular signal transduction"/>
    <property type="evidence" value="ECO:0007669"/>
    <property type="project" value="TreeGrafter"/>
</dbReference>
<feature type="region of interest" description="Disordered" evidence="13">
    <location>
        <begin position="789"/>
        <end position="811"/>
    </location>
</feature>
<dbReference type="Proteomes" id="UP000001997">
    <property type="component" value="Unassembled WGS sequence"/>
</dbReference>
<dbReference type="AlphaFoldDB" id="A5DDE6"/>
<evidence type="ECO:0000256" key="4">
    <source>
        <dbReference type="ARBA" id="ARBA00022527"/>
    </source>
</evidence>
<evidence type="ECO:0000313" key="15">
    <source>
        <dbReference type="EMBL" id="EDK37199.2"/>
    </source>
</evidence>
<comment type="catalytic activity">
    <reaction evidence="10">
        <text>L-threonyl-[protein] + ATP = O-phospho-L-threonyl-[protein] + ADP + H(+)</text>
        <dbReference type="Rhea" id="RHEA:46608"/>
        <dbReference type="Rhea" id="RHEA-COMP:11060"/>
        <dbReference type="Rhea" id="RHEA-COMP:11605"/>
        <dbReference type="ChEBI" id="CHEBI:15378"/>
        <dbReference type="ChEBI" id="CHEBI:30013"/>
        <dbReference type="ChEBI" id="CHEBI:30616"/>
        <dbReference type="ChEBI" id="CHEBI:61977"/>
        <dbReference type="ChEBI" id="CHEBI:456216"/>
        <dbReference type="EC" id="2.7.11.1"/>
    </reaction>
</comment>
<dbReference type="OrthoDB" id="10252171at2759"/>
<dbReference type="Gene3D" id="1.10.510.10">
    <property type="entry name" value="Transferase(Phosphotransferase) domain 1"/>
    <property type="match status" value="1"/>
</dbReference>
<evidence type="ECO:0000256" key="3">
    <source>
        <dbReference type="ARBA" id="ARBA00022490"/>
    </source>
</evidence>
<dbReference type="PROSITE" id="PS50011">
    <property type="entry name" value="PROTEIN_KINASE_DOM"/>
    <property type="match status" value="1"/>
</dbReference>
<dbReference type="EMBL" id="CH408156">
    <property type="protein sequence ID" value="EDK37199.2"/>
    <property type="molecule type" value="Genomic_DNA"/>
</dbReference>
<keyword evidence="9 12" id="KW-0067">ATP-binding</keyword>
<dbReference type="KEGG" id="pgu:PGUG_01297"/>
<dbReference type="CDD" id="cd00130">
    <property type="entry name" value="PAS"/>
    <property type="match status" value="1"/>
</dbReference>
<keyword evidence="7 12" id="KW-0547">Nucleotide-binding</keyword>
<dbReference type="PANTHER" id="PTHR24346:SF51">
    <property type="entry name" value="PAS DOMAIN-CONTAINING SERINE_THREONINE-PROTEIN KINASE"/>
    <property type="match status" value="1"/>
</dbReference>
<evidence type="ECO:0000259" key="14">
    <source>
        <dbReference type="PROSITE" id="PS50011"/>
    </source>
</evidence>
<feature type="region of interest" description="Disordered" evidence="13">
    <location>
        <begin position="728"/>
        <end position="772"/>
    </location>
</feature>
<dbReference type="eggNOG" id="KOG1152">
    <property type="taxonomic scope" value="Eukaryota"/>
</dbReference>
<evidence type="ECO:0000256" key="2">
    <source>
        <dbReference type="ARBA" id="ARBA00012513"/>
    </source>
</evidence>
<dbReference type="HOGENOM" id="CLU_004134_1_0_1"/>
<feature type="region of interest" description="Disordered" evidence="13">
    <location>
        <begin position="841"/>
        <end position="878"/>
    </location>
</feature>
<gene>
    <name evidence="15" type="ORF">PGUG_01297</name>
</gene>
<dbReference type="GO" id="GO:0005634">
    <property type="term" value="C:nucleus"/>
    <property type="evidence" value="ECO:0007669"/>
    <property type="project" value="TreeGrafter"/>
</dbReference>
<sequence length="1180" mass="132495">MNTDSTSSPNMVPDNSVPSIVERGHGQVDLDSNSLNHSDHEISQNEHNVRRVPSNSSRIDEDEPLSISVPSGHHLQTPNIQKRDSRRPSGLRISSRVSSVTMQSSNSSPASSMTSFLDHENRSQPKDILRYPVVSTHAYSYAHLSPNSLALRLNVLRRSLEIIKDHPKMLRSFEKNRSISDFDPQIPPRFYNSANNSSEDVSHKTSNASSAALAALMRPPMKRADSLPAQALKQRKDEKYKSTKIDDDLAPENIEHFIELLDRDNSKIAADEEIASTLYDLSLIEENENKVDHLALRSTLLYALSTPFLDSATTPTTILGGNLPQTGGQSGTHTPISAFRSSATISQLTNLNQGNVPSPQTGTFSRPFHNMTSGKHALPQSVFSMEVDSPWSVKGANDLACLMFGVSKSTIISLTLMDLIAPQFRHFVTSRLLHQEDKNIILAGEIVAIVRSGGSDYAWTSMWAKRTGSTIICMFEQIPCDAFDMLLSAPRNNDEPYTVKSIKKVAGSLIDELGDQIHGIKDFSHSLAAQLSSQSNPLADVPRDYEDITRINSTRYYTIRLKSRENIPCAITSNPVELDDDRWEVKLKLHSMPYIAGMFVLDSYDHSVLSCNNAIAKNLFGIAADELVGNSFTTIVPKFDEILSLGLSETGYDIHANSGLVLPEHFFRRYDAWRRADESENKEQLFFNSQGIEGLHRDGCTILVDVQLRTVQDTFVLWVTYSRKTKAKKNAKKRQTQTTKSEEELESPKRNSLNVSRVSENNTPLQGFSRSDVDLPSQLQLFPENESEIVELGSSSTEVSRHNSFKAPKSRPKTLALPITHLSSPFNRSNSSENIDVKIATASSPSQSAGNKEADVQDQLSSSPSQSATPARQGEISHKEYTEEELSQLENDYIASKKQQSALWPVTVGDKRRTKKFSDFQVLRNLGEGAYGKVVLVQHRQDSGYKVILKCIDKERILVDTWVRDRKLGTIPSEIQIMSYLTNEPHPNIMRIIDFFEDRKYYYLETPIFGNPPAIDLFDFIEVRSNLMESECKFIFRQIVSAICHLHKHGIAHRDIKDENVIVDENCVIKIIDFGSAGYTKSGPFDVFVGTIDYASPEVLRGEKYDGRPQDVWALGILLYTMLYKENPFYNVDEIMEGDLRIPYTFSEKCTNLIRRILVRDIPSRPTVADIMDDEWLRSD</sequence>
<feature type="compositionally biased region" description="Polar residues" evidence="13">
    <location>
        <begin position="1"/>
        <end position="10"/>
    </location>
</feature>